<proteinExistence type="inferred from homology"/>
<evidence type="ECO:0000256" key="2">
    <source>
        <dbReference type="ARBA" id="ARBA00005369"/>
    </source>
</evidence>
<evidence type="ECO:0000256" key="5">
    <source>
        <dbReference type="ARBA" id="ARBA00022490"/>
    </source>
</evidence>
<dbReference type="PANTHER" id="PTHR11579:SF0">
    <property type="entry name" value="PROTEIN-L-ISOASPARTATE(D-ASPARTATE) O-METHYLTRANSFERASE"/>
    <property type="match status" value="1"/>
</dbReference>
<dbReference type="SUPFAM" id="SSF53335">
    <property type="entry name" value="S-adenosyl-L-methionine-dependent methyltransferases"/>
    <property type="match status" value="1"/>
</dbReference>
<keyword evidence="8" id="KW-0949">S-adenosyl-L-methionine</keyword>
<dbReference type="EC" id="2.1.1.77" evidence="3 9"/>
<evidence type="ECO:0000256" key="9">
    <source>
        <dbReference type="NCBIfam" id="TIGR00080"/>
    </source>
</evidence>
<evidence type="ECO:0000256" key="3">
    <source>
        <dbReference type="ARBA" id="ARBA00011890"/>
    </source>
</evidence>
<sequence>MSWRDRWGRLNRLIGRRAITASAGHSRTQPDVNAADSSVRKALEHVPRECFLPEHLQDSADRDAPLRIGHGQTNSQPSTVAAMLTLLEVHPGQKVLDVGAGSGWTTALMGELVGESGSVIGVERVPELAASAREAVRAQGRHWVQVLDAVPGELGMPSRAPFDRILVSAMADHLPHALVEQLAVDGVMVIPVGGEMLRVQREGEGNRVTRHGWYRFVPLVEG</sequence>
<keyword evidence="6 10" id="KW-0489">Methyltransferase</keyword>
<dbReference type="Gene3D" id="3.40.50.150">
    <property type="entry name" value="Vaccinia Virus protein VP39"/>
    <property type="match status" value="1"/>
</dbReference>
<keyword evidence="11" id="KW-1185">Reference proteome</keyword>
<comment type="subcellular location">
    <subcellularLocation>
        <location evidence="1">Cytoplasm</location>
    </subcellularLocation>
</comment>
<dbReference type="GO" id="GO:0032259">
    <property type="term" value="P:methylation"/>
    <property type="evidence" value="ECO:0007669"/>
    <property type="project" value="UniProtKB-KW"/>
</dbReference>
<dbReference type="GO" id="GO:0030091">
    <property type="term" value="P:protein repair"/>
    <property type="evidence" value="ECO:0007669"/>
    <property type="project" value="UniProtKB-UniRule"/>
</dbReference>
<gene>
    <name evidence="10" type="ORF">SAMN04487966_101308</name>
</gene>
<dbReference type="CDD" id="cd02440">
    <property type="entry name" value="AdoMet_MTases"/>
    <property type="match status" value="1"/>
</dbReference>
<dbReference type="STRING" id="574650.SAMN04487966_101308"/>
<dbReference type="InterPro" id="IPR029063">
    <property type="entry name" value="SAM-dependent_MTases_sf"/>
</dbReference>
<dbReference type="GO" id="GO:0005737">
    <property type="term" value="C:cytoplasm"/>
    <property type="evidence" value="ECO:0007669"/>
    <property type="project" value="UniProtKB-SubCell"/>
</dbReference>
<dbReference type="EMBL" id="FPCG01000001">
    <property type="protein sequence ID" value="SFV20324.1"/>
    <property type="molecule type" value="Genomic_DNA"/>
</dbReference>
<dbReference type="AlphaFoldDB" id="A0A1I7MEG5"/>
<evidence type="ECO:0000313" key="11">
    <source>
        <dbReference type="Proteomes" id="UP000198881"/>
    </source>
</evidence>
<comment type="similarity">
    <text evidence="2">Belongs to the methyltransferase superfamily. L-isoaspartyl/D-aspartyl protein methyltransferase family.</text>
</comment>
<keyword evidence="7 10" id="KW-0808">Transferase</keyword>
<dbReference type="GO" id="GO:0004719">
    <property type="term" value="F:protein-L-isoaspartate (D-aspartate) O-methyltransferase activity"/>
    <property type="evidence" value="ECO:0007669"/>
    <property type="project" value="UniProtKB-UniRule"/>
</dbReference>
<evidence type="ECO:0000256" key="6">
    <source>
        <dbReference type="ARBA" id="ARBA00022603"/>
    </source>
</evidence>
<name>A0A1I7MEG5_9MICC</name>
<evidence type="ECO:0000256" key="1">
    <source>
        <dbReference type="ARBA" id="ARBA00004496"/>
    </source>
</evidence>
<dbReference type="NCBIfam" id="TIGR00080">
    <property type="entry name" value="pimt"/>
    <property type="match status" value="1"/>
</dbReference>
<keyword evidence="5" id="KW-0963">Cytoplasm</keyword>
<dbReference type="PANTHER" id="PTHR11579">
    <property type="entry name" value="PROTEIN-L-ISOASPARTATE O-METHYLTRANSFERASE"/>
    <property type="match status" value="1"/>
</dbReference>
<dbReference type="OrthoDB" id="4035289at2"/>
<evidence type="ECO:0000256" key="8">
    <source>
        <dbReference type="ARBA" id="ARBA00022691"/>
    </source>
</evidence>
<reference evidence="10 11" key="1">
    <citation type="submission" date="2016-10" db="EMBL/GenBank/DDBJ databases">
        <authorList>
            <person name="de Groot N.N."/>
        </authorList>
    </citation>
    <scope>NUCLEOTIDE SEQUENCE [LARGE SCALE GENOMIC DNA]</scope>
    <source>
        <strain evidence="10 11">CGMCC 1.7054</strain>
    </source>
</reference>
<evidence type="ECO:0000256" key="4">
    <source>
        <dbReference type="ARBA" id="ARBA00013346"/>
    </source>
</evidence>
<dbReference type="Pfam" id="PF01135">
    <property type="entry name" value="PCMT"/>
    <property type="match status" value="1"/>
</dbReference>
<organism evidence="10 11">
    <name type="scientific">Micrococcus terreus</name>
    <dbReference type="NCBI Taxonomy" id="574650"/>
    <lineage>
        <taxon>Bacteria</taxon>
        <taxon>Bacillati</taxon>
        <taxon>Actinomycetota</taxon>
        <taxon>Actinomycetes</taxon>
        <taxon>Micrococcales</taxon>
        <taxon>Micrococcaceae</taxon>
        <taxon>Micrococcus</taxon>
    </lineage>
</organism>
<dbReference type="InterPro" id="IPR000682">
    <property type="entry name" value="PCMT"/>
</dbReference>
<dbReference type="Proteomes" id="UP000198881">
    <property type="component" value="Unassembled WGS sequence"/>
</dbReference>
<accession>A0A1I7MEG5</accession>
<evidence type="ECO:0000256" key="7">
    <source>
        <dbReference type="ARBA" id="ARBA00022679"/>
    </source>
</evidence>
<protein>
    <recommendedName>
        <fullName evidence="4 9">Protein-L-isoaspartate O-methyltransferase</fullName>
        <ecNumber evidence="3 9">2.1.1.77</ecNumber>
    </recommendedName>
</protein>
<evidence type="ECO:0000313" key="10">
    <source>
        <dbReference type="EMBL" id="SFV20324.1"/>
    </source>
</evidence>